<dbReference type="PANTHER" id="PTHR42748:SF7">
    <property type="entry name" value="NMRA LIKE REDOX SENSOR 1-RELATED"/>
    <property type="match status" value="1"/>
</dbReference>
<comment type="similarity">
    <text evidence="1">Belongs to the NmrA-type oxidoreductase family.</text>
</comment>
<dbReference type="EMBL" id="WOFH01000005">
    <property type="protein sequence ID" value="MUN38356.1"/>
    <property type="molecule type" value="Genomic_DNA"/>
</dbReference>
<dbReference type="InterPro" id="IPR008030">
    <property type="entry name" value="NmrA-like"/>
</dbReference>
<feature type="domain" description="NmrA-like" evidence="3">
    <location>
        <begin position="8"/>
        <end position="249"/>
    </location>
</feature>
<dbReference type="RefSeq" id="WP_156217462.1">
    <property type="nucleotide sequence ID" value="NZ_WOFH01000005.1"/>
</dbReference>
<evidence type="ECO:0000313" key="4">
    <source>
        <dbReference type="EMBL" id="MUN38356.1"/>
    </source>
</evidence>
<keyword evidence="2" id="KW-0521">NADP</keyword>
<gene>
    <name evidence="4" type="ORF">GNZ18_17350</name>
</gene>
<proteinExistence type="inferred from homology"/>
<dbReference type="AlphaFoldDB" id="A0A7K1L294"/>
<evidence type="ECO:0000256" key="1">
    <source>
        <dbReference type="ARBA" id="ARBA00006328"/>
    </source>
</evidence>
<dbReference type="InterPro" id="IPR036291">
    <property type="entry name" value="NAD(P)-bd_dom_sf"/>
</dbReference>
<keyword evidence="5" id="KW-1185">Reference proteome</keyword>
<name>A0A7K1L294_9ACTN</name>
<protein>
    <submittedName>
        <fullName evidence="4">NAD(P)H-binding protein</fullName>
    </submittedName>
</protein>
<dbReference type="CDD" id="cd05251">
    <property type="entry name" value="NmrA_like_SDR_a"/>
    <property type="match status" value="1"/>
</dbReference>
<evidence type="ECO:0000256" key="2">
    <source>
        <dbReference type="ARBA" id="ARBA00022857"/>
    </source>
</evidence>
<dbReference type="Gene3D" id="3.40.50.720">
    <property type="entry name" value="NAD(P)-binding Rossmann-like Domain"/>
    <property type="match status" value="1"/>
</dbReference>
<dbReference type="SUPFAM" id="SSF51735">
    <property type="entry name" value="NAD(P)-binding Rossmann-fold domains"/>
    <property type="match status" value="1"/>
</dbReference>
<evidence type="ECO:0000259" key="3">
    <source>
        <dbReference type="Pfam" id="PF05368"/>
    </source>
</evidence>
<dbReference type="InterPro" id="IPR051164">
    <property type="entry name" value="NmrA-like_oxidored"/>
</dbReference>
<dbReference type="PANTHER" id="PTHR42748">
    <property type="entry name" value="NITROGEN METABOLITE REPRESSION PROTEIN NMRA FAMILY MEMBER"/>
    <property type="match status" value="1"/>
</dbReference>
<dbReference type="Proteomes" id="UP000432015">
    <property type="component" value="Unassembled WGS sequence"/>
</dbReference>
<comment type="caution">
    <text evidence="4">The sequence shown here is derived from an EMBL/GenBank/DDBJ whole genome shotgun (WGS) entry which is preliminary data.</text>
</comment>
<reference evidence="4 5" key="1">
    <citation type="submission" date="2019-11" db="EMBL/GenBank/DDBJ databases">
        <authorList>
            <person name="Cao P."/>
        </authorList>
    </citation>
    <scope>NUCLEOTIDE SEQUENCE [LARGE SCALE GENOMIC DNA]</scope>
    <source>
        <strain evidence="4 5">NEAU-AAG5</strain>
    </source>
</reference>
<accession>A0A7K1L294</accession>
<evidence type="ECO:0000313" key="5">
    <source>
        <dbReference type="Proteomes" id="UP000432015"/>
    </source>
</evidence>
<sequence>MSTASAPVLVTGATGRQGGATARALLAAGVPVRALVRDPSADRAGAIAALGAELVTGDLLDRDSVARAAEGARAVFSVQMPAMTGDGFDFAGEVAQGVNLVEGAKAAGVPTFVHTSVSGAGQHTEVPGWAEGRWSALEPTLGAKTAVQDHVRAAGFPHWTLLKPGFFMENFLPSMAFLFPRGIEGGLVSVLKPGTHLSLVAVNDIGTAAAAALTAPDGFNGVELELAGDHLTMERIAETLSRVLGRRLPAPDMTVDEALAAGMPPMGATHEWLNAAGQPARPEYARALGLPLTGFEPWAREHMRQGAFRSGLGRPAGAPADR</sequence>
<dbReference type="Pfam" id="PF05368">
    <property type="entry name" value="NmrA"/>
    <property type="match status" value="1"/>
</dbReference>
<organism evidence="4 5">
    <name type="scientific">Actinomadura litoris</name>
    <dbReference type="NCBI Taxonomy" id="2678616"/>
    <lineage>
        <taxon>Bacteria</taxon>
        <taxon>Bacillati</taxon>
        <taxon>Actinomycetota</taxon>
        <taxon>Actinomycetes</taxon>
        <taxon>Streptosporangiales</taxon>
        <taxon>Thermomonosporaceae</taxon>
        <taxon>Actinomadura</taxon>
    </lineage>
</organism>